<feature type="compositionally biased region" description="Low complexity" evidence="1">
    <location>
        <begin position="186"/>
        <end position="219"/>
    </location>
</feature>
<dbReference type="EMBL" id="JBFXLQ010000005">
    <property type="protein sequence ID" value="KAL2870533.1"/>
    <property type="molecule type" value="Genomic_DNA"/>
</dbReference>
<proteinExistence type="predicted"/>
<reference evidence="2 3" key="1">
    <citation type="submission" date="2024-07" db="EMBL/GenBank/DDBJ databases">
        <title>Section-level genome sequencing and comparative genomics of Aspergillus sections Usti and Cavernicolus.</title>
        <authorList>
            <consortium name="Lawrence Berkeley National Laboratory"/>
            <person name="Nybo J.L."/>
            <person name="Vesth T.C."/>
            <person name="Theobald S."/>
            <person name="Frisvad J.C."/>
            <person name="Larsen T.O."/>
            <person name="Kjaerboelling I."/>
            <person name="Rothschild-Mancinelli K."/>
            <person name="Lyhne E.K."/>
            <person name="Kogle M.E."/>
            <person name="Barry K."/>
            <person name="Clum A."/>
            <person name="Na H."/>
            <person name="Ledsgaard L."/>
            <person name="Lin J."/>
            <person name="Lipzen A."/>
            <person name="Kuo A."/>
            <person name="Riley R."/>
            <person name="Mondo S."/>
            <person name="Labutti K."/>
            <person name="Haridas S."/>
            <person name="Pangalinan J."/>
            <person name="Salamov A.A."/>
            <person name="Simmons B.A."/>
            <person name="Magnuson J.K."/>
            <person name="Chen J."/>
            <person name="Drula E."/>
            <person name="Henrissat B."/>
            <person name="Wiebenga A."/>
            <person name="Lubbers R.J."/>
            <person name="Gomes A.C."/>
            <person name="Macurrencykelacurrency M.R."/>
            <person name="Stajich J."/>
            <person name="Grigoriev I.V."/>
            <person name="Mortensen U.H."/>
            <person name="De Vries R.P."/>
            <person name="Baker S.E."/>
            <person name="Andersen M.R."/>
        </authorList>
    </citation>
    <scope>NUCLEOTIDE SEQUENCE [LARGE SCALE GENOMIC DNA]</scope>
    <source>
        <strain evidence="2 3">CBS 449.75</strain>
    </source>
</reference>
<comment type="caution">
    <text evidence="2">The sequence shown here is derived from an EMBL/GenBank/DDBJ whole genome shotgun (WGS) entry which is preliminary data.</text>
</comment>
<evidence type="ECO:0000256" key="1">
    <source>
        <dbReference type="SAM" id="MobiDB-lite"/>
    </source>
</evidence>
<evidence type="ECO:0000313" key="2">
    <source>
        <dbReference type="EMBL" id="KAL2870533.1"/>
    </source>
</evidence>
<keyword evidence="3" id="KW-1185">Reference proteome</keyword>
<protein>
    <submittedName>
        <fullName evidence="2">Uncharacterized protein</fullName>
    </submittedName>
</protein>
<feature type="region of interest" description="Disordered" evidence="1">
    <location>
        <begin position="181"/>
        <end position="223"/>
    </location>
</feature>
<accession>A0ABR4M142</accession>
<name>A0ABR4M142_9EURO</name>
<organism evidence="2 3">
    <name type="scientific">Aspergillus lucknowensis</name>
    <dbReference type="NCBI Taxonomy" id="176173"/>
    <lineage>
        <taxon>Eukaryota</taxon>
        <taxon>Fungi</taxon>
        <taxon>Dikarya</taxon>
        <taxon>Ascomycota</taxon>
        <taxon>Pezizomycotina</taxon>
        <taxon>Eurotiomycetes</taxon>
        <taxon>Eurotiomycetidae</taxon>
        <taxon>Eurotiales</taxon>
        <taxon>Aspergillaceae</taxon>
        <taxon>Aspergillus</taxon>
        <taxon>Aspergillus subgen. Nidulantes</taxon>
    </lineage>
</organism>
<sequence>MCNYTYHHYPTCGHIANFTLAACVELINSLRLRAPLLRGHEVHATHNLAPFTQVNACMQCEAEWATGTMSPRHNGSSAANGNPLRYIALEGMNRDGPVITADFTMTFPSGSATTAHLGHGVGLGIELGRGQGHGHGHGHGHEDGQYHLPAGTVIHGNSDAGIPCEVMNEIGEDWTMDAEDVDEVSESNTASNSFRSSSSSSLGFGSRSRQSSASSHGSALDCFDSMPQTTVMRTDSGDNGEFFRGLQILFPGLFAANGEVLFDGH</sequence>
<evidence type="ECO:0000313" key="3">
    <source>
        <dbReference type="Proteomes" id="UP001610432"/>
    </source>
</evidence>
<dbReference type="GeneID" id="98147294"/>
<dbReference type="Proteomes" id="UP001610432">
    <property type="component" value="Unassembled WGS sequence"/>
</dbReference>
<feature type="region of interest" description="Disordered" evidence="1">
    <location>
        <begin position="129"/>
        <end position="148"/>
    </location>
</feature>
<dbReference type="RefSeq" id="XP_070889512.1">
    <property type="nucleotide sequence ID" value="XM_071032222.1"/>
</dbReference>
<gene>
    <name evidence="2" type="ORF">BJX67DRAFT_377889</name>
</gene>